<evidence type="ECO:0000256" key="2">
    <source>
        <dbReference type="ARBA" id="ARBA00006598"/>
    </source>
</evidence>
<keyword evidence="3" id="KW-0809">Transit peptide</keyword>
<dbReference type="InterPro" id="IPR021137">
    <property type="entry name" value="Ribosomal_bL35-like"/>
</dbReference>
<dbReference type="PANTHER" id="PTHR15909:SF0">
    <property type="entry name" value="LARGE RIBOSOMAL SUBUNIT PROTEIN BL35M"/>
    <property type="match status" value="1"/>
</dbReference>
<evidence type="ECO:0000256" key="6">
    <source>
        <dbReference type="ARBA" id="ARBA00023274"/>
    </source>
</evidence>
<organism evidence="9">
    <name type="scientific">Xenopsylla cheopis</name>
    <name type="common">Oriental rat flea</name>
    <name type="synonym">Pulex cheopis</name>
    <dbReference type="NCBI Taxonomy" id="163159"/>
    <lineage>
        <taxon>Eukaryota</taxon>
        <taxon>Metazoa</taxon>
        <taxon>Ecdysozoa</taxon>
        <taxon>Arthropoda</taxon>
        <taxon>Hexapoda</taxon>
        <taxon>Insecta</taxon>
        <taxon>Pterygota</taxon>
        <taxon>Neoptera</taxon>
        <taxon>Endopterygota</taxon>
        <taxon>Siphonaptera</taxon>
        <taxon>Pulicidae</taxon>
        <taxon>Xenopsyllinae</taxon>
        <taxon>Xenopsylla</taxon>
    </lineage>
</organism>
<evidence type="ECO:0000256" key="1">
    <source>
        <dbReference type="ARBA" id="ARBA00004173"/>
    </source>
</evidence>
<dbReference type="GO" id="GO:1990904">
    <property type="term" value="C:ribonucleoprotein complex"/>
    <property type="evidence" value="ECO:0007669"/>
    <property type="project" value="UniProtKB-KW"/>
</dbReference>
<dbReference type="GO" id="GO:0003735">
    <property type="term" value="F:structural constituent of ribosome"/>
    <property type="evidence" value="ECO:0007669"/>
    <property type="project" value="InterPro"/>
</dbReference>
<evidence type="ECO:0000256" key="7">
    <source>
        <dbReference type="ARBA" id="ARBA00035273"/>
    </source>
</evidence>
<dbReference type="SUPFAM" id="SSF143034">
    <property type="entry name" value="L35p-like"/>
    <property type="match status" value="1"/>
</dbReference>
<dbReference type="InterPro" id="IPR037229">
    <property type="entry name" value="Ribosomal_bL35_sf"/>
</dbReference>
<keyword evidence="4 9" id="KW-0689">Ribosomal protein</keyword>
<evidence type="ECO:0000256" key="5">
    <source>
        <dbReference type="ARBA" id="ARBA00023128"/>
    </source>
</evidence>
<reference evidence="9" key="1">
    <citation type="submission" date="2020-03" db="EMBL/GenBank/DDBJ databases">
        <title>Transcriptomic Profiling of the Digestive Tract of the Rat Flea, Xenopsylla cheopis, Following Blood Feeding and Infection with Yersinia pestis.</title>
        <authorList>
            <person name="Bland D.M."/>
            <person name="Martens C.A."/>
            <person name="Virtaneva K."/>
            <person name="Kanakabandi K."/>
            <person name="Long D."/>
            <person name="Rosenke R."/>
            <person name="Saturday G.A."/>
            <person name="Hoyt F.H."/>
            <person name="Bruno D.P."/>
            <person name="Ribeiro J.M.C."/>
            <person name="Hinnebusch J."/>
        </authorList>
    </citation>
    <scope>NUCLEOTIDE SEQUENCE</scope>
</reference>
<comment type="similarity">
    <text evidence="2">Belongs to the bacterial ribosomal protein bL35 family.</text>
</comment>
<sequence length="184" mass="21892">MFKFMSRAACRLYQQAPSYDLPKTIIGSKNLILQPCKSFSVLQNNQANLKTFEFKKPVIKDLILVPNFQGILGTFQSRDVTKFSLKKGKRKSVKAVLQRFYRLNWGGWIRTRAGKHKHLWKKSSALRKRLKEHVLCNGTQNWLLDSMVTNYWRKPKYYVDDPYEPYHKREEYCKTRVKPFRPNN</sequence>
<protein>
    <recommendedName>
        <fullName evidence="7">Large ribosomal subunit protein bL35m</fullName>
    </recommendedName>
    <alternativeName>
        <fullName evidence="8">39S ribosomal protein L35, mitochondrial</fullName>
    </alternativeName>
</protein>
<dbReference type="AlphaFoldDB" id="A0A6M2DHA3"/>
<comment type="subcellular location">
    <subcellularLocation>
        <location evidence="1">Mitochondrion</location>
    </subcellularLocation>
</comment>
<dbReference type="GO" id="GO:0006412">
    <property type="term" value="P:translation"/>
    <property type="evidence" value="ECO:0007669"/>
    <property type="project" value="InterPro"/>
</dbReference>
<keyword evidence="5" id="KW-0496">Mitochondrion</keyword>
<dbReference type="GO" id="GO:0005739">
    <property type="term" value="C:mitochondrion"/>
    <property type="evidence" value="ECO:0007669"/>
    <property type="project" value="UniProtKB-SubCell"/>
</dbReference>
<proteinExistence type="inferred from homology"/>
<dbReference type="Pfam" id="PF01632">
    <property type="entry name" value="Ribosomal_L35p"/>
    <property type="match status" value="1"/>
</dbReference>
<keyword evidence="6" id="KW-0687">Ribonucleoprotein</keyword>
<accession>A0A6M2DHA3</accession>
<evidence type="ECO:0000256" key="8">
    <source>
        <dbReference type="ARBA" id="ARBA00035418"/>
    </source>
</evidence>
<evidence type="ECO:0000256" key="3">
    <source>
        <dbReference type="ARBA" id="ARBA00022946"/>
    </source>
</evidence>
<dbReference type="PANTHER" id="PTHR15909">
    <property type="entry name" value="39S RIBOSOMAL PROTEIN L35, MITOCHONDRIAL"/>
    <property type="match status" value="1"/>
</dbReference>
<name>A0A6M2DHA3_XENCH</name>
<dbReference type="InterPro" id="IPR019338">
    <property type="entry name" value="Ribosomal_bL35m"/>
</dbReference>
<dbReference type="EMBL" id="GIIL01001730">
    <property type="protein sequence ID" value="NOV45456.1"/>
    <property type="molecule type" value="Transcribed_RNA"/>
</dbReference>
<evidence type="ECO:0000313" key="9">
    <source>
        <dbReference type="EMBL" id="NOV45456.1"/>
    </source>
</evidence>
<dbReference type="GO" id="GO:0005840">
    <property type="term" value="C:ribosome"/>
    <property type="evidence" value="ECO:0007669"/>
    <property type="project" value="UniProtKB-KW"/>
</dbReference>
<evidence type="ECO:0000256" key="4">
    <source>
        <dbReference type="ARBA" id="ARBA00022980"/>
    </source>
</evidence>